<dbReference type="SUPFAM" id="SSF46689">
    <property type="entry name" value="Homeodomain-like"/>
    <property type="match status" value="2"/>
</dbReference>
<dbReference type="PANTHER" id="PTHR47893:SF1">
    <property type="entry name" value="REGULATORY PROTEIN PCHR"/>
    <property type="match status" value="1"/>
</dbReference>
<dbReference type="Proteomes" id="UP001606210">
    <property type="component" value="Unassembled WGS sequence"/>
</dbReference>
<evidence type="ECO:0000256" key="2">
    <source>
        <dbReference type="ARBA" id="ARBA00023125"/>
    </source>
</evidence>
<dbReference type="SMART" id="SM00342">
    <property type="entry name" value="HTH_ARAC"/>
    <property type="match status" value="1"/>
</dbReference>
<name>A0ABW7F0X9_9BURK</name>
<sequence length="258" mass="27615">MPQTVSPTPCSAAAHARRQRVLLVAGELSDLKPVTALLSERFTLSFATDGLGGVQRAQGQRPDLILMETCLPGVVDGLVACRLLKADALTADIPVLFVSALTEPSDRVRGLEVGAVDYICKPLWPAEVLARVQVHLRGAAAAAPSSPDPEGAFVAAAKALIDAQLSALPCADELARAVGVGGRRLCDLFRQHTGMTLQAYISAQRIRASLQLLERTSMSVHAVAYEVGFRTPGNFSTAFRARTGMTPLAWRRQRTLDY</sequence>
<keyword evidence="1" id="KW-0805">Transcription regulation</keyword>
<protein>
    <submittedName>
        <fullName evidence="7">DNA-binding response regulator</fullName>
    </submittedName>
</protein>
<evidence type="ECO:0000256" key="1">
    <source>
        <dbReference type="ARBA" id="ARBA00023015"/>
    </source>
</evidence>
<keyword evidence="2 7" id="KW-0238">DNA-binding</keyword>
<dbReference type="InterPro" id="IPR001789">
    <property type="entry name" value="Sig_transdc_resp-reg_receiver"/>
</dbReference>
<keyword evidence="3" id="KW-0804">Transcription</keyword>
<dbReference type="InterPro" id="IPR011006">
    <property type="entry name" value="CheY-like_superfamily"/>
</dbReference>
<dbReference type="PROSITE" id="PS00041">
    <property type="entry name" value="HTH_ARAC_FAMILY_1"/>
    <property type="match status" value="1"/>
</dbReference>
<evidence type="ECO:0000256" key="4">
    <source>
        <dbReference type="PROSITE-ProRule" id="PRU00169"/>
    </source>
</evidence>
<evidence type="ECO:0000256" key="3">
    <source>
        <dbReference type="ARBA" id="ARBA00023163"/>
    </source>
</evidence>
<evidence type="ECO:0000313" key="8">
    <source>
        <dbReference type="Proteomes" id="UP001606210"/>
    </source>
</evidence>
<dbReference type="InterPro" id="IPR053142">
    <property type="entry name" value="PchR_regulatory_protein"/>
</dbReference>
<dbReference type="PANTHER" id="PTHR47893">
    <property type="entry name" value="REGULATORY PROTEIN PCHR"/>
    <property type="match status" value="1"/>
</dbReference>
<feature type="domain" description="Response regulatory" evidence="6">
    <location>
        <begin position="20"/>
        <end position="136"/>
    </location>
</feature>
<dbReference type="Pfam" id="PF12833">
    <property type="entry name" value="HTH_18"/>
    <property type="match status" value="1"/>
</dbReference>
<dbReference type="SUPFAM" id="SSF52172">
    <property type="entry name" value="CheY-like"/>
    <property type="match status" value="1"/>
</dbReference>
<organism evidence="7 8">
    <name type="scientific">Pelomonas parva</name>
    <dbReference type="NCBI Taxonomy" id="3299032"/>
    <lineage>
        <taxon>Bacteria</taxon>
        <taxon>Pseudomonadati</taxon>
        <taxon>Pseudomonadota</taxon>
        <taxon>Betaproteobacteria</taxon>
        <taxon>Burkholderiales</taxon>
        <taxon>Sphaerotilaceae</taxon>
        <taxon>Roseateles</taxon>
    </lineage>
</organism>
<dbReference type="InterPro" id="IPR018062">
    <property type="entry name" value="HTH_AraC-typ_CS"/>
</dbReference>
<dbReference type="Pfam" id="PF00072">
    <property type="entry name" value="Response_reg"/>
    <property type="match status" value="1"/>
</dbReference>
<evidence type="ECO:0000313" key="7">
    <source>
        <dbReference type="EMBL" id="MFG6430199.1"/>
    </source>
</evidence>
<feature type="domain" description="HTH araC/xylS-type" evidence="5">
    <location>
        <begin position="155"/>
        <end position="253"/>
    </location>
</feature>
<gene>
    <name evidence="7" type="ORF">ACG00Y_09765</name>
</gene>
<dbReference type="EMBL" id="JBIGHV010000003">
    <property type="protein sequence ID" value="MFG6430199.1"/>
    <property type="molecule type" value="Genomic_DNA"/>
</dbReference>
<reference evidence="7 8" key="1">
    <citation type="submission" date="2024-08" db="EMBL/GenBank/DDBJ databases">
        <authorList>
            <person name="Lu H."/>
        </authorList>
    </citation>
    <scope>NUCLEOTIDE SEQUENCE [LARGE SCALE GENOMIC DNA]</scope>
    <source>
        <strain evidence="7 8">LYH14W</strain>
    </source>
</reference>
<dbReference type="InterPro" id="IPR018060">
    <property type="entry name" value="HTH_AraC"/>
</dbReference>
<evidence type="ECO:0000259" key="6">
    <source>
        <dbReference type="PROSITE" id="PS50110"/>
    </source>
</evidence>
<dbReference type="Gene3D" id="1.10.10.60">
    <property type="entry name" value="Homeodomain-like"/>
    <property type="match status" value="1"/>
</dbReference>
<dbReference type="PROSITE" id="PS01124">
    <property type="entry name" value="HTH_ARAC_FAMILY_2"/>
    <property type="match status" value="1"/>
</dbReference>
<dbReference type="SMART" id="SM00448">
    <property type="entry name" value="REC"/>
    <property type="match status" value="1"/>
</dbReference>
<evidence type="ECO:0000259" key="5">
    <source>
        <dbReference type="PROSITE" id="PS01124"/>
    </source>
</evidence>
<dbReference type="InterPro" id="IPR009057">
    <property type="entry name" value="Homeodomain-like_sf"/>
</dbReference>
<dbReference type="GO" id="GO:0003677">
    <property type="term" value="F:DNA binding"/>
    <property type="evidence" value="ECO:0007669"/>
    <property type="project" value="UniProtKB-KW"/>
</dbReference>
<comment type="caution">
    <text evidence="7">The sequence shown here is derived from an EMBL/GenBank/DDBJ whole genome shotgun (WGS) entry which is preliminary data.</text>
</comment>
<accession>A0ABW7F0X9</accession>
<comment type="caution">
    <text evidence="4">Lacks conserved residue(s) required for the propagation of feature annotation.</text>
</comment>
<proteinExistence type="predicted"/>
<dbReference type="PROSITE" id="PS50110">
    <property type="entry name" value="RESPONSE_REGULATORY"/>
    <property type="match status" value="1"/>
</dbReference>
<dbReference type="Gene3D" id="3.40.50.2300">
    <property type="match status" value="1"/>
</dbReference>
<keyword evidence="8" id="KW-1185">Reference proteome</keyword>
<dbReference type="RefSeq" id="WP_394478278.1">
    <property type="nucleotide sequence ID" value="NZ_JBIGHV010000003.1"/>
</dbReference>